<evidence type="ECO:0000259" key="1">
    <source>
        <dbReference type="Pfam" id="PF07238"/>
    </source>
</evidence>
<reference evidence="2" key="1">
    <citation type="submission" date="2024-07" db="EMBL/GenBank/DDBJ databases">
        <title>Genome Analysis of a Potential Novel Vibrio Species Secreting pH- and Thermo-stable Alginate Lyase and its Application in Producing Alginate Oligosaccharides.</title>
        <authorList>
            <person name="Huang H."/>
            <person name="Bao K."/>
        </authorList>
    </citation>
    <scope>NUCLEOTIDE SEQUENCE</scope>
    <source>
        <strain evidence="2">HB236076</strain>
    </source>
</reference>
<feature type="domain" description="PilZ" evidence="1">
    <location>
        <begin position="146"/>
        <end position="233"/>
    </location>
</feature>
<gene>
    <name evidence="2" type="ORF">AB0763_04015</name>
</gene>
<dbReference type="GO" id="GO:0035438">
    <property type="term" value="F:cyclic-di-GMP binding"/>
    <property type="evidence" value="ECO:0007669"/>
    <property type="project" value="InterPro"/>
</dbReference>
<name>A0AB39HI38_9VIBR</name>
<dbReference type="EMBL" id="CP162601">
    <property type="protein sequence ID" value="XDK25815.1"/>
    <property type="molecule type" value="Genomic_DNA"/>
</dbReference>
<dbReference type="KEGG" id="vih:AB0763_04015"/>
<proteinExistence type="predicted"/>
<protein>
    <submittedName>
        <fullName evidence="2">PilZ domain-containing protein</fullName>
    </submittedName>
</protein>
<organism evidence="2">
    <name type="scientific">Vibrio sp. HB236076</name>
    <dbReference type="NCBI Taxonomy" id="3232307"/>
    <lineage>
        <taxon>Bacteria</taxon>
        <taxon>Pseudomonadati</taxon>
        <taxon>Pseudomonadota</taxon>
        <taxon>Gammaproteobacteria</taxon>
        <taxon>Vibrionales</taxon>
        <taxon>Vibrionaceae</taxon>
        <taxon>Vibrio</taxon>
    </lineage>
</organism>
<dbReference type="Pfam" id="PF07238">
    <property type="entry name" value="PilZ"/>
    <property type="match status" value="2"/>
</dbReference>
<dbReference type="SUPFAM" id="SSF141371">
    <property type="entry name" value="PilZ domain-like"/>
    <property type="match status" value="1"/>
</dbReference>
<sequence length="782" mass="89996">MQPSEILSLVERLIPVYHAPDFEQVLERLVADFHPSAKIIVKIELNRLMEPCGRTIDLRGRVNGDCREYRLDGRRHWLDDVAFNDYQKQTKKFGGYTTGVWEALSNTRNNYRIIAKNRAPAPSSNQITSEDSPFQAEPIQLGQDLKRQEKRLRLQTQVEITLPKGQIIHGLTIDMSESGAKIKVPSAFVYQLGDILDVEFVEYLQYATPSQDYKLKLRLLAVEENLDNDAIKILRTVKASEKDLLATLIDDALRNPQKRLKHDNQDKILRARARGFEHIFLKHTCHLPLFFSQDELKLAMLTPNNQRIWQYWHNEQGQQVLGTLFHPQRLKNLTHSDMSQGSCKLYAFQHQHEQKTFFYSMFPTEATQEQTRLFWHVGAKRESWKVFQVSFYRLLPEDKEQLSRFQEELGECVNDLTHCAVLQEIGDHQQANDYLLSEKPRLPVTELNSFRQSRRLVGNPRSVYFDATSRRKEPRFIFKTPLILTHPTKGQVQGHSVDFSGKGISVQALSPLPYHVGELISINMIELNKASKQLDLSTIPYKVVKVSNEGNSIQLVMQENDETSKVSAFLKSIFKLNKDKLKEKEERLPSHGMLNALHQTLLSKMKVFPFYIDKGMHGFQTRVIGVSYPLPKHIDVLSNLGHKEYISLEPLFKNRTNTLLATPLKRSEKQTSSSFEIYIGLEKLGRKPVAIHTKLAQDFTNIKQRIAFIKSAQISGEFIALRLSMAPIYSPITLLLQQELNDLTQVSVHQASALERELTNLVGYGEIEDITEEVLIRLQLTH</sequence>
<dbReference type="Gene3D" id="2.40.10.220">
    <property type="entry name" value="predicted glycosyltransferase like domains"/>
    <property type="match status" value="2"/>
</dbReference>
<dbReference type="RefSeq" id="WP_306101527.1">
    <property type="nucleotide sequence ID" value="NZ_CP162601.1"/>
</dbReference>
<dbReference type="InterPro" id="IPR009875">
    <property type="entry name" value="PilZ_domain"/>
</dbReference>
<feature type="domain" description="PilZ" evidence="1">
    <location>
        <begin position="470"/>
        <end position="561"/>
    </location>
</feature>
<accession>A0AB39HI38</accession>
<dbReference type="AlphaFoldDB" id="A0AB39HI38"/>
<evidence type="ECO:0000313" key="2">
    <source>
        <dbReference type="EMBL" id="XDK25815.1"/>
    </source>
</evidence>